<keyword evidence="3" id="KW-1185">Reference proteome</keyword>
<dbReference type="Proteomes" id="UP000799424">
    <property type="component" value="Unassembled WGS sequence"/>
</dbReference>
<evidence type="ECO:0000256" key="1">
    <source>
        <dbReference type="SAM" id="SignalP"/>
    </source>
</evidence>
<organism evidence="2 3">
    <name type="scientific">Ophiobolus disseminans</name>
    <dbReference type="NCBI Taxonomy" id="1469910"/>
    <lineage>
        <taxon>Eukaryota</taxon>
        <taxon>Fungi</taxon>
        <taxon>Dikarya</taxon>
        <taxon>Ascomycota</taxon>
        <taxon>Pezizomycotina</taxon>
        <taxon>Dothideomycetes</taxon>
        <taxon>Pleosporomycetidae</taxon>
        <taxon>Pleosporales</taxon>
        <taxon>Pleosporineae</taxon>
        <taxon>Phaeosphaeriaceae</taxon>
        <taxon>Ophiobolus</taxon>
    </lineage>
</organism>
<evidence type="ECO:0000313" key="2">
    <source>
        <dbReference type="EMBL" id="KAF2829568.1"/>
    </source>
</evidence>
<dbReference type="EMBL" id="MU006221">
    <property type="protein sequence ID" value="KAF2829568.1"/>
    <property type="molecule type" value="Genomic_DNA"/>
</dbReference>
<accession>A0A6A7A9Z5</accession>
<dbReference type="AlphaFoldDB" id="A0A6A7A9Z5"/>
<proteinExistence type="predicted"/>
<protein>
    <submittedName>
        <fullName evidence="2">Uncharacterized protein</fullName>
    </submittedName>
</protein>
<sequence>MRLFFFAIVALIVSMVVIALTQVGPPPPTRPAAIPPVDMNHKGPFRRTFDQAELNEEATEPRETAIMDIDQILALLEGGIKARIATEPSTLYATQKVAKKARDRPRFYDP</sequence>
<evidence type="ECO:0000313" key="3">
    <source>
        <dbReference type="Proteomes" id="UP000799424"/>
    </source>
</evidence>
<keyword evidence="1" id="KW-0732">Signal</keyword>
<gene>
    <name evidence="2" type="ORF">CC86DRAFT_404202</name>
</gene>
<feature type="signal peptide" evidence="1">
    <location>
        <begin position="1"/>
        <end position="19"/>
    </location>
</feature>
<name>A0A6A7A9Z5_9PLEO</name>
<reference evidence="2" key="1">
    <citation type="journal article" date="2020" name="Stud. Mycol.">
        <title>101 Dothideomycetes genomes: a test case for predicting lifestyles and emergence of pathogens.</title>
        <authorList>
            <person name="Haridas S."/>
            <person name="Albert R."/>
            <person name="Binder M."/>
            <person name="Bloem J."/>
            <person name="Labutti K."/>
            <person name="Salamov A."/>
            <person name="Andreopoulos B."/>
            <person name="Baker S."/>
            <person name="Barry K."/>
            <person name="Bills G."/>
            <person name="Bluhm B."/>
            <person name="Cannon C."/>
            <person name="Castanera R."/>
            <person name="Culley D."/>
            <person name="Daum C."/>
            <person name="Ezra D."/>
            <person name="Gonzalez J."/>
            <person name="Henrissat B."/>
            <person name="Kuo A."/>
            <person name="Liang C."/>
            <person name="Lipzen A."/>
            <person name="Lutzoni F."/>
            <person name="Magnuson J."/>
            <person name="Mondo S."/>
            <person name="Nolan M."/>
            <person name="Ohm R."/>
            <person name="Pangilinan J."/>
            <person name="Park H.-J."/>
            <person name="Ramirez L."/>
            <person name="Alfaro M."/>
            <person name="Sun H."/>
            <person name="Tritt A."/>
            <person name="Yoshinaga Y."/>
            <person name="Zwiers L.-H."/>
            <person name="Turgeon B."/>
            <person name="Goodwin S."/>
            <person name="Spatafora J."/>
            <person name="Crous P."/>
            <person name="Grigoriev I."/>
        </authorList>
    </citation>
    <scope>NUCLEOTIDE SEQUENCE</scope>
    <source>
        <strain evidence="2">CBS 113818</strain>
    </source>
</reference>
<feature type="chain" id="PRO_5025338199" evidence="1">
    <location>
        <begin position="20"/>
        <end position="110"/>
    </location>
</feature>